<feature type="region of interest" description="Disordered" evidence="1">
    <location>
        <begin position="1"/>
        <end position="50"/>
    </location>
</feature>
<dbReference type="Proteomes" id="UP000030671">
    <property type="component" value="Unassembled WGS sequence"/>
</dbReference>
<feature type="compositionally biased region" description="Polar residues" evidence="1">
    <location>
        <begin position="406"/>
        <end position="421"/>
    </location>
</feature>
<dbReference type="InParanoid" id="W4JVM8"/>
<evidence type="ECO:0000313" key="2">
    <source>
        <dbReference type="EMBL" id="ETW77628.1"/>
    </source>
</evidence>
<feature type="compositionally biased region" description="Low complexity" evidence="1">
    <location>
        <begin position="246"/>
        <end position="274"/>
    </location>
</feature>
<protein>
    <submittedName>
        <fullName evidence="2">Uncharacterized protein</fullName>
    </submittedName>
</protein>
<feature type="region of interest" description="Disordered" evidence="1">
    <location>
        <begin position="235"/>
        <end position="274"/>
    </location>
</feature>
<dbReference type="EMBL" id="KI925463">
    <property type="protein sequence ID" value="ETW77628.1"/>
    <property type="molecule type" value="Genomic_DNA"/>
</dbReference>
<dbReference type="RefSeq" id="XP_009551107.1">
    <property type="nucleotide sequence ID" value="XM_009552812.1"/>
</dbReference>
<feature type="compositionally biased region" description="Low complexity" evidence="1">
    <location>
        <begin position="351"/>
        <end position="392"/>
    </location>
</feature>
<keyword evidence="3" id="KW-1185">Reference proteome</keyword>
<sequence length="625" mass="66419">MLPAPTPPSYSSGHTALPDSVHTPSVTAAPVPRGLDAHDDTPTAPSSFAPTLYHYDGTTDHYATPHHHHPSSYLYSPSVPAPPALWPPHTQPHPVLDPHYPYTQDQHVHQSFNHPTSDPQIYYSYFPSLPSQFIDVATQYGTDSSSLASYALPAAATLPTSYTAPNLAFVPGVPKLEDFSAQSPLAASTSLPQWPFTWTPPHAAPLPFHRPVLISPGSASGLDRALDEQRITLRVVPAPRDPSPAPSLASDAASGSPANTPQPSVLSPPSSSSLSSSPTQVVALVLCSPPPMAHLPLPNEDIHEDFASPAPDVPSEYQFVADPAAFPGPDQPAPVPRKRSIQVSTAVPHEPSASSASTSTSSSPPMGSSTPSASSASSPGSSSPSLATPSSAEPLAQTLPLPPSSRARTGSSSRKVSQPPGTTRKKPALACLFCRERKIACGPPPQGSEDMTCRCVSLRPHIEAVVAWGCADGRACPQPMQTPTSQMRISEGEPSRSAQAALVVLCFFCRSPFLIVFRIASEIVRCYGGEDPSSLLPYLLLSLLSSFFFVSVPVFSPPPSYYAYCLLSHPTRSRVPASCPPLSSLPSLWLSSPISPHAPCFPVVSFFHLKDDKQDKRVYRRIDRG</sequence>
<dbReference type="KEGG" id="hir:HETIRDRAFT_173721"/>
<organism evidence="2 3">
    <name type="scientific">Heterobasidion irregulare (strain TC 32-1)</name>
    <dbReference type="NCBI Taxonomy" id="747525"/>
    <lineage>
        <taxon>Eukaryota</taxon>
        <taxon>Fungi</taxon>
        <taxon>Dikarya</taxon>
        <taxon>Basidiomycota</taxon>
        <taxon>Agaricomycotina</taxon>
        <taxon>Agaricomycetes</taxon>
        <taxon>Russulales</taxon>
        <taxon>Bondarzewiaceae</taxon>
        <taxon>Heterobasidion</taxon>
        <taxon>Heterobasidion annosum species complex</taxon>
    </lineage>
</organism>
<name>W4JVM8_HETIT</name>
<feature type="region of interest" description="Disordered" evidence="1">
    <location>
        <begin position="296"/>
        <end position="315"/>
    </location>
</feature>
<reference evidence="2 3" key="1">
    <citation type="journal article" date="2012" name="New Phytol.">
        <title>Insight into trade-off between wood decay and parasitism from the genome of a fungal forest pathogen.</title>
        <authorList>
            <person name="Olson A."/>
            <person name="Aerts A."/>
            <person name="Asiegbu F."/>
            <person name="Belbahri L."/>
            <person name="Bouzid O."/>
            <person name="Broberg A."/>
            <person name="Canback B."/>
            <person name="Coutinho P.M."/>
            <person name="Cullen D."/>
            <person name="Dalman K."/>
            <person name="Deflorio G."/>
            <person name="van Diepen L.T."/>
            <person name="Dunand C."/>
            <person name="Duplessis S."/>
            <person name="Durling M."/>
            <person name="Gonthier P."/>
            <person name="Grimwood J."/>
            <person name="Fossdal C.G."/>
            <person name="Hansson D."/>
            <person name="Henrissat B."/>
            <person name="Hietala A."/>
            <person name="Himmelstrand K."/>
            <person name="Hoffmeister D."/>
            <person name="Hogberg N."/>
            <person name="James T.Y."/>
            <person name="Karlsson M."/>
            <person name="Kohler A."/>
            <person name="Kues U."/>
            <person name="Lee Y.H."/>
            <person name="Lin Y.C."/>
            <person name="Lind M."/>
            <person name="Lindquist E."/>
            <person name="Lombard V."/>
            <person name="Lucas S."/>
            <person name="Lunden K."/>
            <person name="Morin E."/>
            <person name="Murat C."/>
            <person name="Park J."/>
            <person name="Raffaello T."/>
            <person name="Rouze P."/>
            <person name="Salamov A."/>
            <person name="Schmutz J."/>
            <person name="Solheim H."/>
            <person name="Stahlberg J."/>
            <person name="Velez H."/>
            <person name="de Vries R.P."/>
            <person name="Wiebenga A."/>
            <person name="Woodward S."/>
            <person name="Yakovlev I."/>
            <person name="Garbelotto M."/>
            <person name="Martin F."/>
            <person name="Grigoriev I.V."/>
            <person name="Stenlid J."/>
        </authorList>
    </citation>
    <scope>NUCLEOTIDE SEQUENCE [LARGE SCALE GENOMIC DNA]</scope>
    <source>
        <strain evidence="2 3">TC 32-1</strain>
    </source>
</reference>
<gene>
    <name evidence="2" type="ORF">HETIRDRAFT_173721</name>
</gene>
<dbReference type="GeneID" id="20668465"/>
<proteinExistence type="predicted"/>
<dbReference type="HOGENOM" id="CLU_437451_0_0_1"/>
<dbReference type="OrthoDB" id="39175at2759"/>
<feature type="region of interest" description="Disordered" evidence="1">
    <location>
        <begin position="321"/>
        <end position="425"/>
    </location>
</feature>
<dbReference type="AlphaFoldDB" id="W4JVM8"/>
<accession>W4JVM8</accession>
<evidence type="ECO:0000313" key="3">
    <source>
        <dbReference type="Proteomes" id="UP000030671"/>
    </source>
</evidence>
<evidence type="ECO:0000256" key="1">
    <source>
        <dbReference type="SAM" id="MobiDB-lite"/>
    </source>
</evidence>